<dbReference type="EMBL" id="CP003653">
    <property type="protein sequence ID" value="AFZ34556.1"/>
    <property type="molecule type" value="Genomic_DNA"/>
</dbReference>
<evidence type="ECO:0000313" key="1">
    <source>
        <dbReference type="EMBL" id="AFZ34556.1"/>
    </source>
</evidence>
<dbReference type="STRING" id="111780.Sta7437_0974"/>
<gene>
    <name evidence="1" type="ordered locus">Sta7437_0974</name>
</gene>
<dbReference type="RefSeq" id="WP_015192229.1">
    <property type="nucleotide sequence ID" value="NC_019748.1"/>
</dbReference>
<dbReference type="PATRIC" id="fig|111780.3.peg.1015"/>
<dbReference type="Proteomes" id="UP000010473">
    <property type="component" value="Chromosome"/>
</dbReference>
<dbReference type="OrthoDB" id="194883at2"/>
<evidence type="ECO:0000313" key="2">
    <source>
        <dbReference type="Proteomes" id="UP000010473"/>
    </source>
</evidence>
<dbReference type="HOGENOM" id="CLU_142749_0_0_3"/>
<keyword evidence="2" id="KW-1185">Reference proteome</keyword>
<dbReference type="AlphaFoldDB" id="K9XR77"/>
<protein>
    <submittedName>
        <fullName evidence="1">Uncharacterized protein</fullName>
    </submittedName>
</protein>
<dbReference type="eggNOG" id="ENOG5031NXM">
    <property type="taxonomic scope" value="Bacteria"/>
</dbReference>
<name>K9XR77_STAC7</name>
<proteinExistence type="predicted"/>
<dbReference type="KEGG" id="scs:Sta7437_0974"/>
<sequence length="152" mass="17194">MVQNWLTIDGVIKSGHQVASGLAGDSPYPQGTIEMQLPFFQERGLNLSSFFLGTLNISIAPATFILKHPEYTFKQVQWHPDYLAEDFSFSACQIIFQTKNYNGWIYYPHPETKIGHFQDNSTIEVIAPFIPSLNYGNRVDLLINPDAVIIVN</sequence>
<accession>K9XR77</accession>
<reference evidence="2" key="1">
    <citation type="journal article" date="2013" name="Proc. Natl. Acad. Sci. U.S.A.">
        <title>Improving the coverage of the cyanobacterial phylum using diversity-driven genome sequencing.</title>
        <authorList>
            <person name="Shih P.M."/>
            <person name="Wu D."/>
            <person name="Latifi A."/>
            <person name="Axen S.D."/>
            <person name="Fewer D.P."/>
            <person name="Talla E."/>
            <person name="Calteau A."/>
            <person name="Cai F."/>
            <person name="Tandeau de Marsac N."/>
            <person name="Rippka R."/>
            <person name="Herdman M."/>
            <person name="Sivonen K."/>
            <person name="Coursin T."/>
            <person name="Laurent T."/>
            <person name="Goodwin L."/>
            <person name="Nolan M."/>
            <person name="Davenport K.W."/>
            <person name="Han C.S."/>
            <person name="Rubin E.M."/>
            <person name="Eisen J.A."/>
            <person name="Woyke T."/>
            <person name="Gugger M."/>
            <person name="Kerfeld C.A."/>
        </authorList>
    </citation>
    <scope>NUCLEOTIDE SEQUENCE [LARGE SCALE GENOMIC DNA]</scope>
    <source>
        <strain evidence="2">ATCC 29371 / PCC 7437</strain>
    </source>
</reference>
<organism evidence="1 2">
    <name type="scientific">Stanieria cyanosphaera (strain ATCC 29371 / PCC 7437)</name>
    <dbReference type="NCBI Taxonomy" id="111780"/>
    <lineage>
        <taxon>Bacteria</taxon>
        <taxon>Bacillati</taxon>
        <taxon>Cyanobacteriota</taxon>
        <taxon>Cyanophyceae</taxon>
        <taxon>Pleurocapsales</taxon>
        <taxon>Dermocarpellaceae</taxon>
        <taxon>Stanieria</taxon>
    </lineage>
</organism>